<proteinExistence type="inferred from homology"/>
<keyword evidence="3 5" id="KW-0687">Ribonucleoprotein</keyword>
<accession>A0A1G2QTW9</accession>
<comment type="caution">
    <text evidence="6">The sequence shown here is derived from an EMBL/GenBank/DDBJ whole genome shotgun (WGS) entry which is preliminary data.</text>
</comment>
<evidence type="ECO:0000256" key="2">
    <source>
        <dbReference type="ARBA" id="ARBA00022980"/>
    </source>
</evidence>
<protein>
    <recommendedName>
        <fullName evidence="4 5">Large ribosomal subunit protein uL10</fullName>
    </recommendedName>
</protein>
<sequence length="183" mass="20270">MSAEADVFYSMKTKQQKQEILNQLAEHLAKQQAMMFVSYKGLKVGDMTSLRNQLKEAGAKLVVAKKTLLSKVLREKKIEENLKDMEGQIGTIFAFDDPFAPMKIAYAFGKTNGNLKILGGYFENELQNAANIVAIANLPSREELLSRLVGTMAFPMSGFVSVLQGNIKGLMTVLTRRSETVNS</sequence>
<organism evidence="6 7">
    <name type="scientific">Candidatus Wildermuthbacteria bacterium RIFCSPHIGHO2_01_FULL_48_27b</name>
    <dbReference type="NCBI Taxonomy" id="1802447"/>
    <lineage>
        <taxon>Bacteria</taxon>
        <taxon>Candidatus Wildermuthiibacteriota</taxon>
    </lineage>
</organism>
<dbReference type="GO" id="GO:1990904">
    <property type="term" value="C:ribonucleoprotein complex"/>
    <property type="evidence" value="ECO:0007669"/>
    <property type="project" value="UniProtKB-KW"/>
</dbReference>
<dbReference type="Gene3D" id="6.10.250.290">
    <property type="match status" value="1"/>
</dbReference>
<evidence type="ECO:0000313" key="7">
    <source>
        <dbReference type="Proteomes" id="UP000178170"/>
    </source>
</evidence>
<comment type="similarity">
    <text evidence="1 5">Belongs to the universal ribosomal protein uL10 family.</text>
</comment>
<dbReference type="PANTHER" id="PTHR11560">
    <property type="entry name" value="39S RIBOSOMAL PROTEIN L10, MITOCHONDRIAL"/>
    <property type="match status" value="1"/>
</dbReference>
<dbReference type="AlphaFoldDB" id="A0A1G2QTW9"/>
<dbReference type="InterPro" id="IPR022973">
    <property type="entry name" value="Ribosomal_uL10_bac"/>
</dbReference>
<dbReference type="SUPFAM" id="SSF160369">
    <property type="entry name" value="Ribosomal protein L10-like"/>
    <property type="match status" value="1"/>
</dbReference>
<evidence type="ECO:0000256" key="3">
    <source>
        <dbReference type="ARBA" id="ARBA00023274"/>
    </source>
</evidence>
<evidence type="ECO:0000313" key="6">
    <source>
        <dbReference type="EMBL" id="OHA64054.1"/>
    </source>
</evidence>
<evidence type="ECO:0000256" key="4">
    <source>
        <dbReference type="ARBA" id="ARBA00035202"/>
    </source>
</evidence>
<evidence type="ECO:0000256" key="5">
    <source>
        <dbReference type="HAMAP-Rule" id="MF_00362"/>
    </source>
</evidence>
<dbReference type="HAMAP" id="MF_00362">
    <property type="entry name" value="Ribosomal_uL10"/>
    <property type="match status" value="1"/>
</dbReference>
<comment type="subunit">
    <text evidence="5">Part of the ribosomal stalk of the 50S ribosomal subunit. The N-terminus interacts with L11 and the large rRNA to form the base of the stalk. The C-terminus forms an elongated spine to which L12 dimers bind in a sequential fashion forming a multimeric L10(L12)X complex.</text>
</comment>
<name>A0A1G2QTW9_9BACT</name>
<reference evidence="6 7" key="1">
    <citation type="journal article" date="2016" name="Nat. Commun.">
        <title>Thousands of microbial genomes shed light on interconnected biogeochemical processes in an aquifer system.</title>
        <authorList>
            <person name="Anantharaman K."/>
            <person name="Brown C.T."/>
            <person name="Hug L.A."/>
            <person name="Sharon I."/>
            <person name="Castelle C.J."/>
            <person name="Probst A.J."/>
            <person name="Thomas B.C."/>
            <person name="Singh A."/>
            <person name="Wilkins M.J."/>
            <person name="Karaoz U."/>
            <person name="Brodie E.L."/>
            <person name="Williams K.H."/>
            <person name="Hubbard S.S."/>
            <person name="Banfield J.F."/>
        </authorList>
    </citation>
    <scope>NUCLEOTIDE SEQUENCE [LARGE SCALE GENOMIC DNA]</scope>
</reference>
<gene>
    <name evidence="5" type="primary">rplJ</name>
    <name evidence="6" type="ORF">A2843_01930</name>
</gene>
<keyword evidence="2 5" id="KW-0689">Ribosomal protein</keyword>
<keyword evidence="5" id="KW-0694">RNA-binding</keyword>
<dbReference type="GO" id="GO:0006412">
    <property type="term" value="P:translation"/>
    <property type="evidence" value="ECO:0007669"/>
    <property type="project" value="UniProtKB-UniRule"/>
</dbReference>
<dbReference type="InterPro" id="IPR047865">
    <property type="entry name" value="Ribosomal_uL10_bac_type"/>
</dbReference>
<dbReference type="GO" id="GO:0005840">
    <property type="term" value="C:ribosome"/>
    <property type="evidence" value="ECO:0007669"/>
    <property type="project" value="UniProtKB-KW"/>
</dbReference>
<dbReference type="NCBIfam" id="NF000955">
    <property type="entry name" value="PRK00099.1-1"/>
    <property type="match status" value="1"/>
</dbReference>
<dbReference type="Proteomes" id="UP000178170">
    <property type="component" value="Unassembled WGS sequence"/>
</dbReference>
<dbReference type="InterPro" id="IPR043141">
    <property type="entry name" value="Ribosomal_uL10-like_sf"/>
</dbReference>
<dbReference type="CDD" id="cd05797">
    <property type="entry name" value="Ribosomal_L10"/>
    <property type="match status" value="1"/>
</dbReference>
<dbReference type="InterPro" id="IPR001790">
    <property type="entry name" value="Ribosomal_uL10"/>
</dbReference>
<keyword evidence="5" id="KW-0699">rRNA-binding</keyword>
<comment type="function">
    <text evidence="5">Forms part of the ribosomal stalk, playing a central role in the interaction of the ribosome with GTP-bound translation factors.</text>
</comment>
<dbReference type="Pfam" id="PF00466">
    <property type="entry name" value="Ribosomal_L10"/>
    <property type="match status" value="1"/>
</dbReference>
<dbReference type="Gene3D" id="3.30.70.1730">
    <property type="match status" value="1"/>
</dbReference>
<evidence type="ECO:0000256" key="1">
    <source>
        <dbReference type="ARBA" id="ARBA00008889"/>
    </source>
</evidence>
<dbReference type="GO" id="GO:0070180">
    <property type="term" value="F:large ribosomal subunit rRNA binding"/>
    <property type="evidence" value="ECO:0007669"/>
    <property type="project" value="UniProtKB-UniRule"/>
</dbReference>
<dbReference type="EMBL" id="MHTS01000022">
    <property type="protein sequence ID" value="OHA64054.1"/>
    <property type="molecule type" value="Genomic_DNA"/>
</dbReference>